<comment type="subunit">
    <text evidence="3 12">Oligomeric complex that consists of at least the alpha, beta, beta', gamma, delta, epsilon and zeta subunits.</text>
</comment>
<dbReference type="CDD" id="cd14829">
    <property type="entry name" value="Zeta-COP"/>
    <property type="match status" value="1"/>
</dbReference>
<dbReference type="PANTHER" id="PTHR11043">
    <property type="entry name" value="ZETA-COAT PROTEIN"/>
    <property type="match status" value="1"/>
</dbReference>
<keyword evidence="7 12" id="KW-0653">Protein transport</keyword>
<dbReference type="EMBL" id="BDGX01000019">
    <property type="protein sequence ID" value="GAV49937.1"/>
    <property type="molecule type" value="Genomic_DNA"/>
</dbReference>
<dbReference type="GO" id="GO:0006890">
    <property type="term" value="P:retrograde vesicle-mediated transport, Golgi to endoplasmic reticulum"/>
    <property type="evidence" value="ECO:0007669"/>
    <property type="project" value="UniProtKB-UniRule"/>
</dbReference>
<dbReference type="OrthoDB" id="10249988at2759"/>
<evidence type="ECO:0000256" key="9">
    <source>
        <dbReference type="ARBA" id="ARBA00023136"/>
    </source>
</evidence>
<dbReference type="SUPFAM" id="SSF64356">
    <property type="entry name" value="SNARE-like"/>
    <property type="match status" value="1"/>
</dbReference>
<protein>
    <recommendedName>
        <fullName evidence="12">Coatomer subunit zeta</fullName>
    </recommendedName>
</protein>
<dbReference type="eggNOG" id="KOG3343">
    <property type="taxonomic scope" value="Eukaryota"/>
</dbReference>
<dbReference type="GO" id="GO:0006886">
    <property type="term" value="P:intracellular protein transport"/>
    <property type="evidence" value="ECO:0007669"/>
    <property type="project" value="TreeGrafter"/>
</dbReference>
<dbReference type="FunFam" id="3.30.450.60:FF:000013">
    <property type="entry name" value="Coatomer subunit zeta"/>
    <property type="match status" value="1"/>
</dbReference>
<dbReference type="AlphaFoldDB" id="A0A1Q3A2R1"/>
<keyword evidence="6 12" id="KW-0931">ER-Golgi transport</keyword>
<dbReference type="InterPro" id="IPR022775">
    <property type="entry name" value="AP_mu_sigma_su"/>
</dbReference>
<dbReference type="GO" id="GO:0006891">
    <property type="term" value="P:intra-Golgi vesicle-mediated transport"/>
    <property type="evidence" value="ECO:0007669"/>
    <property type="project" value="TreeGrafter"/>
</dbReference>
<dbReference type="Gene3D" id="3.30.450.60">
    <property type="match status" value="1"/>
</dbReference>
<dbReference type="PANTHER" id="PTHR11043:SF0">
    <property type="entry name" value="COATOMER SUBUNIT ZETA"/>
    <property type="match status" value="1"/>
</dbReference>
<evidence type="ECO:0000256" key="5">
    <source>
        <dbReference type="ARBA" id="ARBA00022490"/>
    </source>
</evidence>
<evidence type="ECO:0000256" key="10">
    <source>
        <dbReference type="ARBA" id="ARBA00023329"/>
    </source>
</evidence>
<dbReference type="GO" id="GO:0000139">
    <property type="term" value="C:Golgi membrane"/>
    <property type="evidence" value="ECO:0007669"/>
    <property type="project" value="UniProtKB-SubCell"/>
</dbReference>
<keyword evidence="8 12" id="KW-0333">Golgi apparatus</keyword>
<evidence type="ECO:0000256" key="4">
    <source>
        <dbReference type="ARBA" id="ARBA00022448"/>
    </source>
</evidence>
<evidence type="ECO:0000256" key="3">
    <source>
        <dbReference type="ARBA" id="ARBA00011775"/>
    </source>
</evidence>
<evidence type="ECO:0000256" key="1">
    <source>
        <dbReference type="ARBA" id="ARBA00004255"/>
    </source>
</evidence>
<keyword evidence="5 12" id="KW-0963">Cytoplasm</keyword>
<evidence type="ECO:0000256" key="8">
    <source>
        <dbReference type="ARBA" id="ARBA00023034"/>
    </source>
</evidence>
<name>A0A1Q3A2R1_ZYGRO</name>
<evidence type="ECO:0000256" key="7">
    <source>
        <dbReference type="ARBA" id="ARBA00022927"/>
    </source>
</evidence>
<gene>
    <name evidence="14" type="ORF">ZYGR_0S00700</name>
</gene>
<dbReference type="GO" id="GO:0030126">
    <property type="term" value="C:COPI vesicle coat"/>
    <property type="evidence" value="ECO:0007669"/>
    <property type="project" value="UniProtKB-UniRule"/>
</dbReference>
<keyword evidence="9 12" id="KW-0472">Membrane</keyword>
<evidence type="ECO:0000256" key="2">
    <source>
        <dbReference type="ARBA" id="ARBA00006972"/>
    </source>
</evidence>
<dbReference type="InterPro" id="IPR011012">
    <property type="entry name" value="Longin-like_dom_sf"/>
</dbReference>
<dbReference type="OMA" id="NELMLHS"/>
<organism evidence="14 15">
    <name type="scientific">Zygosaccharomyces rouxii</name>
    <dbReference type="NCBI Taxonomy" id="4956"/>
    <lineage>
        <taxon>Eukaryota</taxon>
        <taxon>Fungi</taxon>
        <taxon>Dikarya</taxon>
        <taxon>Ascomycota</taxon>
        <taxon>Saccharomycotina</taxon>
        <taxon>Saccharomycetes</taxon>
        <taxon>Saccharomycetales</taxon>
        <taxon>Saccharomycetaceae</taxon>
        <taxon>Zygosaccharomyces</taxon>
    </lineage>
</organism>
<feature type="domain" description="AP complex mu/sigma subunit" evidence="13">
    <location>
        <begin position="9"/>
        <end position="153"/>
    </location>
</feature>
<comment type="similarity">
    <text evidence="2 12">Belongs to the adaptor complexes small subunit family.</text>
</comment>
<evidence type="ECO:0000256" key="11">
    <source>
        <dbReference type="ARBA" id="ARBA00045555"/>
    </source>
</evidence>
<comment type="subcellular location">
    <subcellularLocation>
        <location evidence="12">Cytoplasm</location>
    </subcellularLocation>
    <subcellularLocation>
        <location evidence="1 12">Golgi apparatus membrane</location>
        <topology evidence="1 12">Peripheral membrane protein</topology>
        <orientation evidence="1 12">Cytoplasmic side</orientation>
    </subcellularLocation>
    <subcellularLocation>
        <location evidence="12">Cytoplasmic vesicle</location>
        <location evidence="12">COPI-coated vesicle membrane</location>
        <topology evidence="12">Peripheral membrane protein</topology>
        <orientation evidence="12">Cytoplasmic side</orientation>
    </subcellularLocation>
</comment>
<evidence type="ECO:0000313" key="15">
    <source>
        <dbReference type="Proteomes" id="UP000187013"/>
    </source>
</evidence>
<comment type="caution">
    <text evidence="14">The sequence shown here is derived from an EMBL/GenBank/DDBJ whole genome shotgun (WGS) entry which is preliminary data.</text>
</comment>
<dbReference type="Proteomes" id="UP000187013">
    <property type="component" value="Unassembled WGS sequence"/>
</dbReference>
<keyword evidence="4 12" id="KW-0813">Transport</keyword>
<dbReference type="Pfam" id="PF01217">
    <property type="entry name" value="Clat_adaptor_s"/>
    <property type="match status" value="1"/>
</dbReference>
<proteinExistence type="inferred from homology"/>
<reference evidence="14 15" key="1">
    <citation type="submission" date="2016-08" db="EMBL/GenBank/DDBJ databases">
        <title>Draft genome sequence of allopolyploid Zygosaccharomyces rouxii.</title>
        <authorList>
            <person name="Watanabe J."/>
            <person name="Uehara K."/>
            <person name="Mogi Y."/>
            <person name="Tsukioka Y."/>
        </authorList>
    </citation>
    <scope>NUCLEOTIDE SEQUENCE [LARGE SCALE GENOMIC DNA]</scope>
    <source>
        <strain evidence="14 15">NBRC 110957</strain>
    </source>
</reference>
<evidence type="ECO:0000256" key="12">
    <source>
        <dbReference type="RuleBase" id="RU366053"/>
    </source>
</evidence>
<sequence>MTDLSLYSVQAILILDGSGNRVYANYYRPPHQPEEQLSVLSQSVKKQKEFEKQLFAKTHKHDSEILIFEDHLVLYKEYLDVTLYLIGSIEENEMVLQLAFTAFKDSLDLILNSGIDKKNIQEHYDTVLLAIDETIDHGVILETDPAAIASRVTKPPVNEPQISLDLDKGLLGAWGFAKSRLQEKLQQGI</sequence>
<accession>A0A1Q3A2R1</accession>
<comment type="function">
    <text evidence="11">The coatomer is a cytosolic protein complex that binds to dilysine motifs and reversibly associates with Golgi non-clathrin-coated vesicles, which further mediate biosynthetic protein transport from the ER, via the Golgi up to the trans Golgi network. Coatomer complex is required for budding from Golgi membranes, and is essential for the retrograde Golgi-to-ER transport of dilysine-tagged proteins. The zeta subunit may be involved in regulating the coat assembly and, hence, the rate of biosynthetic protein transport due to its association-dissociation properties with the coatomer complex.</text>
</comment>
<evidence type="ECO:0000313" key="14">
    <source>
        <dbReference type="EMBL" id="GAV49937.1"/>
    </source>
</evidence>
<evidence type="ECO:0000259" key="13">
    <source>
        <dbReference type="Pfam" id="PF01217"/>
    </source>
</evidence>
<keyword evidence="10 12" id="KW-0968">Cytoplasmic vesicle</keyword>
<dbReference type="InterPro" id="IPR039652">
    <property type="entry name" value="Coatomer_zeta"/>
</dbReference>
<evidence type="ECO:0000256" key="6">
    <source>
        <dbReference type="ARBA" id="ARBA00022892"/>
    </source>
</evidence>